<feature type="domain" description="Helitron helicase-like" evidence="4">
    <location>
        <begin position="292"/>
        <end position="478"/>
    </location>
</feature>
<organism evidence="6 7">
    <name type="scientific">Chondrus crispus</name>
    <name type="common">Carrageen Irish moss</name>
    <name type="synonym">Polymorpha crispa</name>
    <dbReference type="NCBI Taxonomy" id="2769"/>
    <lineage>
        <taxon>Eukaryota</taxon>
        <taxon>Rhodophyta</taxon>
        <taxon>Florideophyceae</taxon>
        <taxon>Rhodymeniophycidae</taxon>
        <taxon>Gigartinales</taxon>
        <taxon>Gigartinaceae</taxon>
        <taxon>Chondrus</taxon>
    </lineage>
</organism>
<dbReference type="Gramene" id="CDF40520">
    <property type="protein sequence ID" value="CDF40520"/>
    <property type="gene ID" value="CHC_T00008690001"/>
</dbReference>
<gene>
    <name evidence="6" type="ORF">CHC_T00008690001</name>
</gene>
<dbReference type="RefSeq" id="XP_005710814.1">
    <property type="nucleotide sequence ID" value="XM_005710757.1"/>
</dbReference>
<dbReference type="Pfam" id="PF05970">
    <property type="entry name" value="PIF1"/>
    <property type="match status" value="1"/>
</dbReference>
<dbReference type="Gene3D" id="3.40.50.300">
    <property type="entry name" value="P-loop containing nucleotide triphosphate hydrolases"/>
    <property type="match status" value="1"/>
</dbReference>
<evidence type="ECO:0000313" key="7">
    <source>
        <dbReference type="Proteomes" id="UP000012073"/>
    </source>
</evidence>
<keyword evidence="1" id="KW-0234">DNA repair</keyword>
<dbReference type="EC" id="5.6.2.3" evidence="1"/>
<dbReference type="GO" id="GO:0043139">
    <property type="term" value="F:5'-3' DNA helicase activity"/>
    <property type="evidence" value="ECO:0007669"/>
    <property type="project" value="UniProtKB-EC"/>
</dbReference>
<evidence type="ECO:0000259" key="5">
    <source>
        <dbReference type="Pfam" id="PF21530"/>
    </source>
</evidence>
<dbReference type="GO" id="GO:0005524">
    <property type="term" value="F:ATP binding"/>
    <property type="evidence" value="ECO:0007669"/>
    <property type="project" value="UniProtKB-KW"/>
</dbReference>
<keyword evidence="1" id="KW-0233">DNA recombination</keyword>
<dbReference type="GO" id="GO:0006310">
    <property type="term" value="P:DNA recombination"/>
    <property type="evidence" value="ECO:0007669"/>
    <property type="project" value="UniProtKB-KW"/>
</dbReference>
<dbReference type="SUPFAM" id="SSF52540">
    <property type="entry name" value="P-loop containing nucleoside triphosphate hydrolases"/>
    <property type="match status" value="2"/>
</dbReference>
<keyword evidence="7" id="KW-1185">Reference proteome</keyword>
<dbReference type="Pfam" id="PF14214">
    <property type="entry name" value="Helitron_like_N"/>
    <property type="match status" value="1"/>
</dbReference>
<comment type="cofactor">
    <cofactor evidence="1">
        <name>Mg(2+)</name>
        <dbReference type="ChEBI" id="CHEBI:18420"/>
    </cofactor>
</comment>
<dbReference type="GO" id="GO:0000723">
    <property type="term" value="P:telomere maintenance"/>
    <property type="evidence" value="ECO:0007669"/>
    <property type="project" value="InterPro"/>
</dbReference>
<dbReference type="OrthoDB" id="3366231at2759"/>
<feature type="domain" description="DNA helicase Pif1-like 2B" evidence="5">
    <location>
        <begin position="1029"/>
        <end position="1064"/>
    </location>
</feature>
<dbReference type="Pfam" id="PF21530">
    <property type="entry name" value="Pif1_2B_dom"/>
    <property type="match status" value="1"/>
</dbReference>
<dbReference type="EMBL" id="HG002195">
    <property type="protein sequence ID" value="CDF40520.1"/>
    <property type="molecule type" value="Genomic_DNA"/>
</dbReference>
<keyword evidence="1" id="KW-0547">Nucleotide-binding</keyword>
<dbReference type="InterPro" id="IPR049163">
    <property type="entry name" value="Pif1-like_2B_dom"/>
</dbReference>
<keyword evidence="1" id="KW-0067">ATP-binding</keyword>
<keyword evidence="1" id="KW-0378">Hydrolase</keyword>
<dbReference type="Proteomes" id="UP000012073">
    <property type="component" value="Unassembled WGS sequence"/>
</dbReference>
<comment type="similarity">
    <text evidence="1">Belongs to the helicase family.</text>
</comment>
<evidence type="ECO:0000256" key="1">
    <source>
        <dbReference type="RuleBase" id="RU363044"/>
    </source>
</evidence>
<comment type="catalytic activity">
    <reaction evidence="1">
        <text>ATP + H2O = ADP + phosphate + H(+)</text>
        <dbReference type="Rhea" id="RHEA:13065"/>
        <dbReference type="ChEBI" id="CHEBI:15377"/>
        <dbReference type="ChEBI" id="CHEBI:15378"/>
        <dbReference type="ChEBI" id="CHEBI:30616"/>
        <dbReference type="ChEBI" id="CHEBI:43474"/>
        <dbReference type="ChEBI" id="CHEBI:456216"/>
        <dbReference type="EC" id="5.6.2.3"/>
    </reaction>
</comment>
<feature type="domain" description="DNA helicase Pif1-like DEAD-box helicase" evidence="3">
    <location>
        <begin position="768"/>
        <end position="973"/>
    </location>
</feature>
<dbReference type="InterPro" id="IPR027417">
    <property type="entry name" value="P-loop_NTPase"/>
</dbReference>
<accession>R7QT46</accession>
<evidence type="ECO:0000313" key="6">
    <source>
        <dbReference type="EMBL" id="CDF40520.1"/>
    </source>
</evidence>
<dbReference type="PANTHER" id="PTHR10492">
    <property type="match status" value="1"/>
</dbReference>
<keyword evidence="1" id="KW-0227">DNA damage</keyword>
<proteinExistence type="inferred from homology"/>
<feature type="region of interest" description="Disordered" evidence="2">
    <location>
        <begin position="1"/>
        <end position="20"/>
    </location>
</feature>
<evidence type="ECO:0000256" key="2">
    <source>
        <dbReference type="SAM" id="MobiDB-lite"/>
    </source>
</evidence>
<dbReference type="PhylomeDB" id="R7QT46"/>
<dbReference type="AlphaFoldDB" id="R7QT46"/>
<protein>
    <recommendedName>
        <fullName evidence="1">ATP-dependent DNA helicase</fullName>
        <ecNumber evidence="1">5.6.2.3</ecNumber>
    </recommendedName>
</protein>
<evidence type="ECO:0000259" key="4">
    <source>
        <dbReference type="Pfam" id="PF14214"/>
    </source>
</evidence>
<sequence length="1180" mass="132456">MTQAQNLETSAERQTRLANARRSRRVSRRLFDNSTGECIDFGSLDVQCQFCGAFHFLEERLKSSFDRRPTFPTCCGNGKVSFPTAQSPPPFLRALLTGTEPRDRKFRNSLHVYDNVLSMASVVAKWVARGPGASNFNPTMTMQGRIYHYMGPLLPSTCRDPAFLSVYIHDTDYAEQSQIRAGRVRELDEGILTQLTAMLHHVNPYVQTFQSLREWASNDNSPTPYRMLNSNGNEVLDTISVTHRSYDPLSYVLLFPYGQDGRHPELRLPPSAASASSSTAPRRRNKVTPLTFYTWRLFQRPSEFSTILHARRLFQQYLVDHYCKIEAERLSYLRHNQQALRPSDYTSLRESLGDSGSGEDEADAVRAGRLFILPSTQIEGDRYMRQQMHDIIAISSKVGHPDIFLTVTCNPNWPQTVSPRRARHQTPQDRPDLCGRVFRLKLNALMSHVIDEKLFGTVVANVRVIEFQKRGLPHAHVIFFLDERSKNDLRTPANVDSIISAEIPPSCEAELQELVLKHMIHTLAGGVSVQMQMRIGSSHRMVTVDNSWVVPHSPKLLRTLACHINVKLCVSRVGGIKYLFKYVCKGSDRVTMEIIAENERNDEISNFQDARYVSASEATGTKLAEWFKANENYPGARHIKYDDFPRYFTWNSPREGEKYFLRLLLKQSFRSSFVPLSRVFATILAYCEPSDPRALWNEHMSLFLTDIRARARGPGNSSRRQQLSNDEHALSYPMEDLPPSHERPSTHSGHVNTEVLEQRLQQALPLFNEGQRNAFNRIVDSILPDVSAAPNSRVFFLDAPGGTGKTFLTNSIQNVLTIRAKTVLPVATSAVAAVLLYGGRTAHSVFKIPVPLLSDNTCNISPNSTLGEDMKDVDLIIWDEIVMCHRYCIEAVDRTLRDLTGTHFPFGGKHVLFSGDFRQILRVVPGGSRAQIVNACIRSLNLFRGFESLSLTENMRLSALHQDTSAGHEALQFAPHPSKNSALPEINEIVGDMILGAYCTFLSADKVENEDRNALRYPVELLNTPTAGSSLPDHQLKLKKGFVVMLLRNLNPNDGHVNGARHLVDGMSNSLLCLRVATGSHLGKPLCLPRMPCGPGDDNFPVPGFTRTQVPIRASFAMTTNKAQGQSFGGLLRLDLRNHCFSHGQLYAALSRTTHPGNVVVLIPDADKTTRNVVYPEVIS</sequence>
<dbReference type="PANTHER" id="PTHR10492:SF57">
    <property type="entry name" value="ATP-DEPENDENT DNA HELICASE"/>
    <property type="match status" value="1"/>
</dbReference>
<keyword evidence="1 6" id="KW-0347">Helicase</keyword>
<dbReference type="InterPro" id="IPR025476">
    <property type="entry name" value="Helitron_helicase-like"/>
</dbReference>
<evidence type="ECO:0000259" key="3">
    <source>
        <dbReference type="Pfam" id="PF05970"/>
    </source>
</evidence>
<name>R7QT46_CHOCR</name>
<dbReference type="KEGG" id="ccp:CHC_T00008690001"/>
<reference evidence="7" key="1">
    <citation type="journal article" date="2013" name="Proc. Natl. Acad. Sci. U.S.A.">
        <title>Genome structure and metabolic features in the red seaweed Chondrus crispus shed light on evolution of the Archaeplastida.</title>
        <authorList>
            <person name="Collen J."/>
            <person name="Porcel B."/>
            <person name="Carre W."/>
            <person name="Ball S.G."/>
            <person name="Chaparro C."/>
            <person name="Tonon T."/>
            <person name="Barbeyron T."/>
            <person name="Michel G."/>
            <person name="Noel B."/>
            <person name="Valentin K."/>
            <person name="Elias M."/>
            <person name="Artiguenave F."/>
            <person name="Arun A."/>
            <person name="Aury J.M."/>
            <person name="Barbosa-Neto J.F."/>
            <person name="Bothwell J.H."/>
            <person name="Bouget F.Y."/>
            <person name="Brillet L."/>
            <person name="Cabello-Hurtado F."/>
            <person name="Capella-Gutierrez S."/>
            <person name="Charrier B."/>
            <person name="Cladiere L."/>
            <person name="Cock J.M."/>
            <person name="Coelho S.M."/>
            <person name="Colleoni C."/>
            <person name="Czjzek M."/>
            <person name="Da Silva C."/>
            <person name="Delage L."/>
            <person name="Denoeud F."/>
            <person name="Deschamps P."/>
            <person name="Dittami S.M."/>
            <person name="Gabaldon T."/>
            <person name="Gachon C.M."/>
            <person name="Groisillier A."/>
            <person name="Herve C."/>
            <person name="Jabbari K."/>
            <person name="Katinka M."/>
            <person name="Kloareg B."/>
            <person name="Kowalczyk N."/>
            <person name="Labadie K."/>
            <person name="Leblanc C."/>
            <person name="Lopez P.J."/>
            <person name="McLachlan D.H."/>
            <person name="Meslet-Cladiere L."/>
            <person name="Moustafa A."/>
            <person name="Nehr Z."/>
            <person name="Nyvall Collen P."/>
            <person name="Panaud O."/>
            <person name="Partensky F."/>
            <person name="Poulain J."/>
            <person name="Rensing S.A."/>
            <person name="Rousvoal S."/>
            <person name="Samson G."/>
            <person name="Symeonidi A."/>
            <person name="Weissenbach J."/>
            <person name="Zambounis A."/>
            <person name="Wincker P."/>
            <person name="Boyen C."/>
        </authorList>
    </citation>
    <scope>NUCLEOTIDE SEQUENCE [LARGE SCALE GENOMIC DNA]</scope>
    <source>
        <strain evidence="7">cv. Stackhouse</strain>
    </source>
</reference>
<dbReference type="GO" id="GO:0016887">
    <property type="term" value="F:ATP hydrolysis activity"/>
    <property type="evidence" value="ECO:0007669"/>
    <property type="project" value="RHEA"/>
</dbReference>
<dbReference type="GO" id="GO:0006281">
    <property type="term" value="P:DNA repair"/>
    <property type="evidence" value="ECO:0007669"/>
    <property type="project" value="UniProtKB-KW"/>
</dbReference>
<dbReference type="InterPro" id="IPR010285">
    <property type="entry name" value="DNA_helicase_pif1-like_DEAD"/>
</dbReference>
<dbReference type="GeneID" id="17318531"/>